<dbReference type="SUPFAM" id="SSF57850">
    <property type="entry name" value="RING/U-box"/>
    <property type="match status" value="1"/>
</dbReference>
<dbReference type="AlphaFoldDB" id="L1IVD8"/>
<dbReference type="InterPro" id="IPR052085">
    <property type="entry name" value="WD-SAM-U-box"/>
</dbReference>
<reference evidence="3" key="3">
    <citation type="submission" date="2016-03" db="UniProtKB">
        <authorList>
            <consortium name="EnsemblProtists"/>
        </authorList>
    </citation>
    <scope>IDENTIFICATION</scope>
</reference>
<dbReference type="STRING" id="905079.L1IVD8"/>
<feature type="domain" description="U-box" evidence="1">
    <location>
        <begin position="146"/>
        <end position="219"/>
    </location>
</feature>
<dbReference type="Pfam" id="PF04564">
    <property type="entry name" value="U-box"/>
    <property type="match status" value="1"/>
</dbReference>
<dbReference type="InterPro" id="IPR013083">
    <property type="entry name" value="Znf_RING/FYVE/PHD"/>
</dbReference>
<name>L1IVD8_GUITC</name>
<dbReference type="PaxDb" id="55529-EKX39780"/>
<dbReference type="GeneID" id="17296595"/>
<dbReference type="Gene3D" id="3.30.40.10">
    <property type="entry name" value="Zinc/RING finger domain, C3HC4 (zinc finger)"/>
    <property type="match status" value="1"/>
</dbReference>
<dbReference type="PANTHER" id="PTHR46573">
    <property type="entry name" value="WD REPEAT, SAM AND U-BOX DOMAIN-CONTAINING PROTEIN 1"/>
    <property type="match status" value="1"/>
</dbReference>
<dbReference type="EnsemblProtists" id="EKX39780">
    <property type="protein sequence ID" value="EKX39780"/>
    <property type="gene ID" value="GUITHDRAFT_154289"/>
</dbReference>
<gene>
    <name evidence="2" type="ORF">GUITHDRAFT_154289</name>
</gene>
<reference evidence="2 4" key="1">
    <citation type="journal article" date="2012" name="Nature">
        <title>Algal genomes reveal evolutionary mosaicism and the fate of nucleomorphs.</title>
        <authorList>
            <consortium name="DOE Joint Genome Institute"/>
            <person name="Curtis B.A."/>
            <person name="Tanifuji G."/>
            <person name="Burki F."/>
            <person name="Gruber A."/>
            <person name="Irimia M."/>
            <person name="Maruyama S."/>
            <person name="Arias M.C."/>
            <person name="Ball S.G."/>
            <person name="Gile G.H."/>
            <person name="Hirakawa Y."/>
            <person name="Hopkins J.F."/>
            <person name="Kuo A."/>
            <person name="Rensing S.A."/>
            <person name="Schmutz J."/>
            <person name="Symeonidi A."/>
            <person name="Elias M."/>
            <person name="Eveleigh R.J."/>
            <person name="Herman E.K."/>
            <person name="Klute M.J."/>
            <person name="Nakayama T."/>
            <person name="Obornik M."/>
            <person name="Reyes-Prieto A."/>
            <person name="Armbrust E.V."/>
            <person name="Aves S.J."/>
            <person name="Beiko R.G."/>
            <person name="Coutinho P."/>
            <person name="Dacks J.B."/>
            <person name="Durnford D.G."/>
            <person name="Fast N.M."/>
            <person name="Green B.R."/>
            <person name="Grisdale C.J."/>
            <person name="Hempel F."/>
            <person name="Henrissat B."/>
            <person name="Hoppner M.P."/>
            <person name="Ishida K."/>
            <person name="Kim E."/>
            <person name="Koreny L."/>
            <person name="Kroth P.G."/>
            <person name="Liu Y."/>
            <person name="Malik S.B."/>
            <person name="Maier U.G."/>
            <person name="McRose D."/>
            <person name="Mock T."/>
            <person name="Neilson J.A."/>
            <person name="Onodera N.T."/>
            <person name="Poole A.M."/>
            <person name="Pritham E.J."/>
            <person name="Richards T.A."/>
            <person name="Rocap G."/>
            <person name="Roy S.W."/>
            <person name="Sarai C."/>
            <person name="Schaack S."/>
            <person name="Shirato S."/>
            <person name="Slamovits C.H."/>
            <person name="Spencer D.F."/>
            <person name="Suzuki S."/>
            <person name="Worden A.Z."/>
            <person name="Zauner S."/>
            <person name="Barry K."/>
            <person name="Bell C."/>
            <person name="Bharti A.K."/>
            <person name="Crow J.A."/>
            <person name="Grimwood J."/>
            <person name="Kramer R."/>
            <person name="Lindquist E."/>
            <person name="Lucas S."/>
            <person name="Salamov A."/>
            <person name="McFadden G.I."/>
            <person name="Lane C.E."/>
            <person name="Keeling P.J."/>
            <person name="Gray M.W."/>
            <person name="Grigoriev I.V."/>
            <person name="Archibald J.M."/>
        </authorList>
    </citation>
    <scope>NUCLEOTIDE SEQUENCE</scope>
    <source>
        <strain evidence="2 4">CCMP2712</strain>
    </source>
</reference>
<dbReference type="GO" id="GO:0016567">
    <property type="term" value="P:protein ubiquitination"/>
    <property type="evidence" value="ECO:0007669"/>
    <property type="project" value="InterPro"/>
</dbReference>
<dbReference type="eggNOG" id="KOG0167">
    <property type="taxonomic scope" value="Eukaryota"/>
</dbReference>
<organism evidence="2">
    <name type="scientific">Guillardia theta (strain CCMP2712)</name>
    <name type="common">Cryptophyte</name>
    <dbReference type="NCBI Taxonomy" id="905079"/>
    <lineage>
        <taxon>Eukaryota</taxon>
        <taxon>Cryptophyceae</taxon>
        <taxon>Pyrenomonadales</taxon>
        <taxon>Geminigeraceae</taxon>
        <taxon>Guillardia</taxon>
    </lineage>
</organism>
<dbReference type="GO" id="GO:0004842">
    <property type="term" value="F:ubiquitin-protein transferase activity"/>
    <property type="evidence" value="ECO:0007669"/>
    <property type="project" value="InterPro"/>
</dbReference>
<dbReference type="CDD" id="cd16655">
    <property type="entry name" value="RING-Ubox_WDSUB1-like"/>
    <property type="match status" value="1"/>
</dbReference>
<dbReference type="OrthoDB" id="10064100at2759"/>
<evidence type="ECO:0000259" key="1">
    <source>
        <dbReference type="PROSITE" id="PS51698"/>
    </source>
</evidence>
<dbReference type="HOGENOM" id="CLU_1258195_0_0_1"/>
<dbReference type="Proteomes" id="UP000011087">
    <property type="component" value="Unassembled WGS sequence"/>
</dbReference>
<evidence type="ECO:0000313" key="4">
    <source>
        <dbReference type="Proteomes" id="UP000011087"/>
    </source>
</evidence>
<dbReference type="RefSeq" id="XP_005826760.1">
    <property type="nucleotide sequence ID" value="XM_005826703.1"/>
</dbReference>
<protein>
    <recommendedName>
        <fullName evidence="1">U-box domain-containing protein</fullName>
    </recommendedName>
</protein>
<proteinExistence type="predicted"/>
<dbReference type="SMART" id="SM00504">
    <property type="entry name" value="Ubox"/>
    <property type="match status" value="1"/>
</dbReference>
<dbReference type="InterPro" id="IPR003613">
    <property type="entry name" value="Ubox_domain"/>
</dbReference>
<evidence type="ECO:0000313" key="2">
    <source>
        <dbReference type="EMBL" id="EKX39780.1"/>
    </source>
</evidence>
<sequence length="220" mass="25332">MKRRSALRDPKVDSATRVAMLLSRGKAEQTPSMHTEAGTLTAWRRGHATQSYGLHVENKERWREPESRIRSFHWISSGVHTEDEEFDTVLLLLEKRLIKQARADHMPRVYDMLRSLRSCNYEYQPSLGACAHAEEDHANCHGSPSSLPKEFVCPISHDVMQDPVVALDGHTYEREAIEEWLKRSCRSPMTGQMMMGDEVIPNFTLRSMIHNFISIDRRVS</sequence>
<accession>L1IVD8</accession>
<keyword evidence="4" id="KW-1185">Reference proteome</keyword>
<dbReference type="PROSITE" id="PS51698">
    <property type="entry name" value="U_BOX"/>
    <property type="match status" value="1"/>
</dbReference>
<dbReference type="PANTHER" id="PTHR46573:SF1">
    <property type="entry name" value="WD REPEAT, SAM AND U-BOX DOMAIN-CONTAINING PROTEIN 1"/>
    <property type="match status" value="1"/>
</dbReference>
<dbReference type="KEGG" id="gtt:GUITHDRAFT_154289"/>
<reference evidence="4" key="2">
    <citation type="submission" date="2012-11" db="EMBL/GenBank/DDBJ databases">
        <authorList>
            <person name="Kuo A."/>
            <person name="Curtis B.A."/>
            <person name="Tanifuji G."/>
            <person name="Burki F."/>
            <person name="Gruber A."/>
            <person name="Irimia M."/>
            <person name="Maruyama S."/>
            <person name="Arias M.C."/>
            <person name="Ball S.G."/>
            <person name="Gile G.H."/>
            <person name="Hirakawa Y."/>
            <person name="Hopkins J.F."/>
            <person name="Rensing S.A."/>
            <person name="Schmutz J."/>
            <person name="Symeonidi A."/>
            <person name="Elias M."/>
            <person name="Eveleigh R.J."/>
            <person name="Herman E.K."/>
            <person name="Klute M.J."/>
            <person name="Nakayama T."/>
            <person name="Obornik M."/>
            <person name="Reyes-Prieto A."/>
            <person name="Armbrust E.V."/>
            <person name="Aves S.J."/>
            <person name="Beiko R.G."/>
            <person name="Coutinho P."/>
            <person name="Dacks J.B."/>
            <person name="Durnford D.G."/>
            <person name="Fast N.M."/>
            <person name="Green B.R."/>
            <person name="Grisdale C."/>
            <person name="Hempe F."/>
            <person name="Henrissat B."/>
            <person name="Hoppner M.P."/>
            <person name="Ishida K.-I."/>
            <person name="Kim E."/>
            <person name="Koreny L."/>
            <person name="Kroth P.G."/>
            <person name="Liu Y."/>
            <person name="Malik S.-B."/>
            <person name="Maier U.G."/>
            <person name="McRose D."/>
            <person name="Mock T."/>
            <person name="Neilson J.A."/>
            <person name="Onodera N.T."/>
            <person name="Poole A.M."/>
            <person name="Pritham E.J."/>
            <person name="Richards T.A."/>
            <person name="Rocap G."/>
            <person name="Roy S.W."/>
            <person name="Sarai C."/>
            <person name="Schaack S."/>
            <person name="Shirato S."/>
            <person name="Slamovits C.H."/>
            <person name="Spencer D.F."/>
            <person name="Suzuki S."/>
            <person name="Worden A.Z."/>
            <person name="Zauner S."/>
            <person name="Barry K."/>
            <person name="Bell C."/>
            <person name="Bharti A.K."/>
            <person name="Crow J.A."/>
            <person name="Grimwood J."/>
            <person name="Kramer R."/>
            <person name="Lindquist E."/>
            <person name="Lucas S."/>
            <person name="Salamov A."/>
            <person name="McFadden G.I."/>
            <person name="Lane C.E."/>
            <person name="Keeling P.J."/>
            <person name="Gray M.W."/>
            <person name="Grigoriev I.V."/>
            <person name="Archibald J.M."/>
        </authorList>
    </citation>
    <scope>NUCLEOTIDE SEQUENCE</scope>
    <source>
        <strain evidence="4">CCMP2712</strain>
    </source>
</reference>
<evidence type="ECO:0000313" key="3">
    <source>
        <dbReference type="EnsemblProtists" id="EKX39780"/>
    </source>
</evidence>
<dbReference type="EMBL" id="JH993036">
    <property type="protein sequence ID" value="EKX39780.1"/>
    <property type="molecule type" value="Genomic_DNA"/>
</dbReference>